<dbReference type="SUPFAM" id="SSF49830">
    <property type="entry name" value="ENV polyprotein, receptor-binding domain"/>
    <property type="match status" value="1"/>
</dbReference>
<evidence type="ECO:0000256" key="5">
    <source>
        <dbReference type="ARBA" id="ARBA00022723"/>
    </source>
</evidence>
<dbReference type="GO" id="GO:0004523">
    <property type="term" value="F:RNA-DNA hybrid ribonuclease activity"/>
    <property type="evidence" value="ECO:0007669"/>
    <property type="project" value="InterPro"/>
</dbReference>
<evidence type="ECO:0000256" key="12">
    <source>
        <dbReference type="SAM" id="Phobius"/>
    </source>
</evidence>
<keyword evidence="7" id="KW-0378">Hydrolase</keyword>
<dbReference type="Proteomes" id="UP000269221">
    <property type="component" value="Unassembled WGS sequence"/>
</dbReference>
<dbReference type="Gene3D" id="3.90.310.10">
    <property type="entry name" value="ENV polyprotein, receptor-binding domain"/>
    <property type="match status" value="1"/>
</dbReference>
<dbReference type="InterPro" id="IPR003308">
    <property type="entry name" value="Integrase_Zn-bd_dom_N"/>
</dbReference>
<feature type="transmembrane region" description="Helical" evidence="12">
    <location>
        <begin position="995"/>
        <end position="1021"/>
    </location>
</feature>
<dbReference type="Gene3D" id="1.10.10.200">
    <property type="match status" value="1"/>
</dbReference>
<evidence type="ECO:0000256" key="6">
    <source>
        <dbReference type="ARBA" id="ARBA00022759"/>
    </source>
</evidence>
<evidence type="ECO:0000259" key="14">
    <source>
        <dbReference type="PROSITE" id="PS50878"/>
    </source>
</evidence>
<accession>A0A3M0K921</accession>
<dbReference type="PANTHER" id="PTHR41694">
    <property type="entry name" value="ENDOGENOUS RETROVIRUS GROUP K MEMBER POL PROTEIN"/>
    <property type="match status" value="1"/>
</dbReference>
<dbReference type="InterPro" id="IPR018154">
    <property type="entry name" value="TLV/ENV_coat_polyprotein"/>
</dbReference>
<keyword evidence="8" id="KW-0695">RNA-directed DNA polymerase</keyword>
<dbReference type="Pfam" id="PF00429">
    <property type="entry name" value="TLV_coat"/>
    <property type="match status" value="1"/>
</dbReference>
<evidence type="ECO:0000313" key="18">
    <source>
        <dbReference type="Proteomes" id="UP000269221"/>
    </source>
</evidence>
<dbReference type="Gene3D" id="1.10.287.210">
    <property type="match status" value="1"/>
</dbReference>
<feature type="compositionally biased region" description="Pro residues" evidence="11">
    <location>
        <begin position="767"/>
        <end position="776"/>
    </location>
</feature>
<dbReference type="PROSITE" id="PS50878">
    <property type="entry name" value="RT_POL"/>
    <property type="match status" value="1"/>
</dbReference>
<dbReference type="Pfam" id="PF02022">
    <property type="entry name" value="Integrase_Zn"/>
    <property type="match status" value="1"/>
</dbReference>
<comment type="similarity">
    <text evidence="1">Belongs to the beta type-B retroviral polymerase family. HERV class-II K(HML-2) pol subfamily.</text>
</comment>
<keyword evidence="12" id="KW-0472">Membrane</keyword>
<proteinExistence type="inferred from homology"/>
<keyword evidence="5" id="KW-0479">Metal-binding</keyword>
<dbReference type="SUPFAM" id="SSF46919">
    <property type="entry name" value="N-terminal Zn binding domain of HIV integrase"/>
    <property type="match status" value="1"/>
</dbReference>
<gene>
    <name evidence="17" type="ORF">DUI87_17024</name>
</gene>
<feature type="domain" description="Integrase catalytic" evidence="16">
    <location>
        <begin position="539"/>
        <end position="707"/>
    </location>
</feature>
<dbReference type="InterPro" id="IPR036862">
    <property type="entry name" value="Integrase_C_dom_sf_retrovir"/>
</dbReference>
<name>A0A3M0K921_HIRRU</name>
<dbReference type="OrthoDB" id="9306952at2759"/>
<dbReference type="PROSITE" id="PS50879">
    <property type="entry name" value="RNASE_H_1"/>
    <property type="match status" value="1"/>
</dbReference>
<dbReference type="InterPro" id="IPR010661">
    <property type="entry name" value="RVT_thumb"/>
</dbReference>
<dbReference type="InterPro" id="IPR000477">
    <property type="entry name" value="RT_dom"/>
</dbReference>
<evidence type="ECO:0000256" key="2">
    <source>
        <dbReference type="ARBA" id="ARBA00022679"/>
    </source>
</evidence>
<dbReference type="PROSITE" id="PS50876">
    <property type="entry name" value="ZF_INTEGRASE"/>
    <property type="match status" value="1"/>
</dbReference>
<reference evidence="17 18" key="1">
    <citation type="submission" date="2018-07" db="EMBL/GenBank/DDBJ databases">
        <title>A high quality draft genome assembly of the barn swallow (H. rustica rustica).</title>
        <authorList>
            <person name="Formenti G."/>
            <person name="Chiara M."/>
            <person name="Poveda L."/>
            <person name="Francoijs K.-J."/>
            <person name="Bonisoli-Alquati A."/>
            <person name="Canova L."/>
            <person name="Gianfranceschi L."/>
            <person name="Horner D.S."/>
            <person name="Saino N."/>
        </authorList>
    </citation>
    <scope>NUCLEOTIDE SEQUENCE [LARGE SCALE GENOMIC DNA]</scope>
    <source>
        <strain evidence="17">Chelidonia</strain>
        <tissue evidence="17">Blood</tissue>
    </source>
</reference>
<evidence type="ECO:0000313" key="17">
    <source>
        <dbReference type="EMBL" id="RMC07550.1"/>
    </source>
</evidence>
<evidence type="ECO:0000256" key="1">
    <source>
        <dbReference type="ARBA" id="ARBA00010879"/>
    </source>
</evidence>
<dbReference type="InterPro" id="IPR002156">
    <property type="entry name" value="RNaseH_domain"/>
</dbReference>
<dbReference type="AlphaFoldDB" id="A0A3M0K921"/>
<evidence type="ECO:0000259" key="13">
    <source>
        <dbReference type="PROSITE" id="PS50876"/>
    </source>
</evidence>
<evidence type="ECO:0000256" key="10">
    <source>
        <dbReference type="PROSITE-ProRule" id="PRU00450"/>
    </source>
</evidence>
<dbReference type="Gene3D" id="3.30.420.10">
    <property type="entry name" value="Ribonuclease H-like superfamily/Ribonuclease H"/>
    <property type="match status" value="2"/>
</dbReference>
<dbReference type="GO" id="GO:0008270">
    <property type="term" value="F:zinc ion binding"/>
    <property type="evidence" value="ECO:0007669"/>
    <property type="project" value="UniProtKB-KW"/>
</dbReference>
<keyword evidence="9" id="KW-0238">DNA-binding</keyword>
<dbReference type="SUPFAM" id="SSF56672">
    <property type="entry name" value="DNA/RNA polymerases"/>
    <property type="match status" value="1"/>
</dbReference>
<dbReference type="Pfam" id="PF00665">
    <property type="entry name" value="rve"/>
    <property type="match status" value="1"/>
</dbReference>
<dbReference type="Gene3D" id="2.30.30.10">
    <property type="entry name" value="Integrase, C-terminal domain superfamily, retroviral"/>
    <property type="match status" value="1"/>
</dbReference>
<dbReference type="SUPFAM" id="SSF58069">
    <property type="entry name" value="Virus ectodomain"/>
    <property type="match status" value="1"/>
</dbReference>
<comment type="caution">
    <text evidence="17">The sequence shown here is derived from an EMBL/GenBank/DDBJ whole genome shotgun (WGS) entry which is preliminary data.</text>
</comment>
<evidence type="ECO:0000259" key="16">
    <source>
        <dbReference type="PROSITE" id="PS50994"/>
    </source>
</evidence>
<dbReference type="InterPro" id="IPR008981">
    <property type="entry name" value="FMuLV_rcpt-bd"/>
</dbReference>
<evidence type="ECO:0000256" key="3">
    <source>
        <dbReference type="ARBA" id="ARBA00022695"/>
    </source>
</evidence>
<keyword evidence="18" id="KW-1185">Reference proteome</keyword>
<keyword evidence="12" id="KW-0812">Transmembrane</keyword>
<dbReference type="InterPro" id="IPR036397">
    <property type="entry name" value="RNaseH_sf"/>
</dbReference>
<dbReference type="SUPFAM" id="SSF50122">
    <property type="entry name" value="DNA-binding domain of retroviral integrase"/>
    <property type="match status" value="1"/>
</dbReference>
<keyword evidence="10" id="KW-0862">Zinc</keyword>
<dbReference type="STRING" id="333673.A0A3M0K921"/>
<evidence type="ECO:0000256" key="9">
    <source>
        <dbReference type="ARBA" id="ARBA00023125"/>
    </source>
</evidence>
<dbReference type="GO" id="GO:0035613">
    <property type="term" value="F:RNA stem-loop binding"/>
    <property type="evidence" value="ECO:0007669"/>
    <property type="project" value="TreeGrafter"/>
</dbReference>
<evidence type="ECO:0000256" key="8">
    <source>
        <dbReference type="ARBA" id="ARBA00022918"/>
    </source>
</evidence>
<dbReference type="Gene3D" id="3.30.70.270">
    <property type="match status" value="2"/>
</dbReference>
<feature type="domain" description="Integrase-type" evidence="13">
    <location>
        <begin position="491"/>
        <end position="532"/>
    </location>
</feature>
<dbReference type="Pfam" id="PF06817">
    <property type="entry name" value="RVT_thumb"/>
    <property type="match status" value="1"/>
</dbReference>
<dbReference type="CDD" id="cd09851">
    <property type="entry name" value="HTLV-1-like_HR1-HR2"/>
    <property type="match status" value="1"/>
</dbReference>
<keyword evidence="12" id="KW-1133">Transmembrane helix</keyword>
<keyword evidence="2" id="KW-0808">Transferase</keyword>
<dbReference type="GO" id="GO:0003964">
    <property type="term" value="F:RNA-directed DNA polymerase activity"/>
    <property type="evidence" value="ECO:0007669"/>
    <property type="project" value="UniProtKB-KW"/>
</dbReference>
<dbReference type="InterPro" id="IPR017856">
    <property type="entry name" value="Integrase-like_N"/>
</dbReference>
<dbReference type="GO" id="GO:0015074">
    <property type="term" value="P:DNA integration"/>
    <property type="evidence" value="ECO:0007669"/>
    <property type="project" value="InterPro"/>
</dbReference>
<dbReference type="InterPro" id="IPR043502">
    <property type="entry name" value="DNA/RNA_pol_sf"/>
</dbReference>
<dbReference type="EMBL" id="QRBI01000120">
    <property type="protein sequence ID" value="RMC07550.1"/>
    <property type="molecule type" value="Genomic_DNA"/>
</dbReference>
<feature type="transmembrane region" description="Helical" evidence="12">
    <location>
        <begin position="867"/>
        <end position="888"/>
    </location>
</feature>
<evidence type="ECO:0000259" key="15">
    <source>
        <dbReference type="PROSITE" id="PS50879"/>
    </source>
</evidence>
<dbReference type="PANTHER" id="PTHR41694:SF3">
    <property type="entry name" value="RNA-DIRECTED DNA POLYMERASE-RELATED"/>
    <property type="match status" value="1"/>
</dbReference>
<dbReference type="GO" id="GO:0003677">
    <property type="term" value="F:DNA binding"/>
    <property type="evidence" value="ECO:0007669"/>
    <property type="project" value="UniProtKB-KW"/>
</dbReference>
<dbReference type="Gene3D" id="3.10.10.10">
    <property type="entry name" value="HIV Type 1 Reverse Transcriptase, subunit A, domain 1"/>
    <property type="match status" value="1"/>
</dbReference>
<protein>
    <submittedName>
        <fullName evidence="17">Uncharacterized protein</fullName>
    </submittedName>
</protein>
<dbReference type="PROSITE" id="PS50994">
    <property type="entry name" value="INTEGRASE"/>
    <property type="match status" value="1"/>
</dbReference>
<dbReference type="SUPFAM" id="SSF53098">
    <property type="entry name" value="Ribonuclease H-like"/>
    <property type="match status" value="2"/>
</dbReference>
<dbReference type="InterPro" id="IPR012337">
    <property type="entry name" value="RNaseH-like_sf"/>
</dbReference>
<evidence type="ECO:0000256" key="4">
    <source>
        <dbReference type="ARBA" id="ARBA00022722"/>
    </source>
</evidence>
<evidence type="ECO:0000256" key="7">
    <source>
        <dbReference type="ARBA" id="ARBA00022801"/>
    </source>
</evidence>
<dbReference type="Pfam" id="PF00075">
    <property type="entry name" value="RNase_H"/>
    <property type="match status" value="1"/>
</dbReference>
<evidence type="ECO:0000256" key="11">
    <source>
        <dbReference type="SAM" id="MobiDB-lite"/>
    </source>
</evidence>
<feature type="domain" description="RNase H type-1" evidence="15">
    <location>
        <begin position="361"/>
        <end position="492"/>
    </location>
</feature>
<keyword evidence="10" id="KW-0863">Zinc-finger</keyword>
<dbReference type="Pfam" id="PF00078">
    <property type="entry name" value="RVT_1"/>
    <property type="match status" value="1"/>
</dbReference>
<feature type="region of interest" description="Disordered" evidence="11">
    <location>
        <begin position="751"/>
        <end position="778"/>
    </location>
</feature>
<keyword evidence="6" id="KW-0255">Endonuclease</keyword>
<feature type="domain" description="Reverse transcriptase" evidence="14">
    <location>
        <begin position="1"/>
        <end position="147"/>
    </location>
</feature>
<dbReference type="InterPro" id="IPR001584">
    <property type="entry name" value="Integrase_cat-core"/>
</dbReference>
<keyword evidence="4" id="KW-0540">Nuclease</keyword>
<keyword evidence="3" id="KW-0548">Nucleotidyltransferase</keyword>
<organism evidence="17 18">
    <name type="scientific">Hirundo rustica rustica</name>
    <dbReference type="NCBI Taxonomy" id="333673"/>
    <lineage>
        <taxon>Eukaryota</taxon>
        <taxon>Metazoa</taxon>
        <taxon>Chordata</taxon>
        <taxon>Craniata</taxon>
        <taxon>Vertebrata</taxon>
        <taxon>Euteleostomi</taxon>
        <taxon>Archelosauria</taxon>
        <taxon>Archosauria</taxon>
        <taxon>Dinosauria</taxon>
        <taxon>Saurischia</taxon>
        <taxon>Theropoda</taxon>
        <taxon>Coelurosauria</taxon>
        <taxon>Aves</taxon>
        <taxon>Neognathae</taxon>
        <taxon>Neoaves</taxon>
        <taxon>Telluraves</taxon>
        <taxon>Australaves</taxon>
        <taxon>Passeriformes</taxon>
        <taxon>Sylvioidea</taxon>
        <taxon>Hirundinidae</taxon>
        <taxon>Hirundo</taxon>
    </lineage>
</organism>
<dbReference type="InterPro" id="IPR043128">
    <property type="entry name" value="Rev_trsase/Diguanyl_cyclase"/>
</dbReference>
<sequence>MGPVQTSLPMSSMIPKGQPCAVLDIKDCFFSIPLHDEDKERFAFSIVFPNSQRPNLRFQWKVLPQGMVNSPTICQITVDRALEPVRRSNPTVTIVQYMDDILIAAPSASQVDRAVSTVSETLKTNGFEIASAKIKKGPCVTFLGVEISSSYITPPQIKIRRDIETLHDMQQLVGSLQWLRNIILIPPEVMDPLNDLLKGKNSWEQKTLTPEATRSLDFIEQQMSRSTLTRWDASASIDLYVHFTKKGGVGALAQGPPDKAQPVLWVVSGKPSRAFSPGVECLGNLIMKGRKLALKHLGAEPTKIYLPFRKQLSAQSTTVSEHLAMALAGFGGEIHYAAKPPWTQLLAIVDIDLPPKIVDRPQPGPTIFTDASSLTSTAAAVWQSGEQWQCIKTTDPTLSVQQLEAAAVVLACGLFPEEHLNIVTDSIFVARLCLAMSGPGVAVSTVAMMLEEALFSRKGTISVIHVNSHNPVKGFFQIGNDKADAAAKGLWTLRDARQLHESLHIGAKALAKKCGISTADAKHVVATCPHCQKSPLWSSGVNPRGLKASEIWQTDFTLCQLLKPRAWLAVTVDTYSGVIVATQHPKTDSKATIQHWLTAMAWLGIPKQIKTDNGPNFVSKSTQAFVAKWEITLVHGIPYNSTGQAIVERANQTLKAKLEVLAKTEGFTSSIPSGDQARILATALLALNQFSRGDEKTSPAQKHWATRALEEGPHVVVKNELGEWEQGWRLVLAGRGYAAVKKDGKDWIIGRPRDAYTPVPEENDEPPSNPATPKDPAPLGFPKIGDSSLYQTYWCPASNPGKSYCSHPKYGYCGYWGCETIVTSDRWQPQQPDKFLQVRVLYHQEEEMYHFLEETILLRKREVMTGITIAMLLGLGATGTATGVSALVTQHQRLSQLQMTIDEDLLRIEKSISSLERSISSLSEVVLQNRRGLDLLLMQQGGLCAALREECCFYADHTGVVRDSMAELRGRLAQRKREREAQQGWFESWFNQSPWLATLVPTLIGPLTMILLTLIFGPCILNKLVSFVRRRLDKVDILFVERMQLS</sequence>